<dbReference type="SMART" id="SM00220">
    <property type="entry name" value="S_TKc"/>
    <property type="match status" value="1"/>
</dbReference>
<feature type="binding site" evidence="9">
    <location>
        <position position="185"/>
    </location>
    <ligand>
        <name>ATP</name>
        <dbReference type="ChEBI" id="CHEBI:30616"/>
    </ligand>
</feature>
<comment type="catalytic activity">
    <reaction evidence="8">
        <text>L-seryl-[protein] + ATP = O-phospho-L-seryl-[protein] + ADP + H(+)</text>
        <dbReference type="Rhea" id="RHEA:17989"/>
        <dbReference type="Rhea" id="RHEA-COMP:9863"/>
        <dbReference type="Rhea" id="RHEA-COMP:11604"/>
        <dbReference type="ChEBI" id="CHEBI:15378"/>
        <dbReference type="ChEBI" id="CHEBI:29999"/>
        <dbReference type="ChEBI" id="CHEBI:30616"/>
        <dbReference type="ChEBI" id="CHEBI:83421"/>
        <dbReference type="ChEBI" id="CHEBI:456216"/>
        <dbReference type="EC" id="2.7.11.1"/>
    </reaction>
</comment>
<reference evidence="11" key="1">
    <citation type="submission" date="2023-08" db="EMBL/GenBank/DDBJ databases">
        <authorList>
            <person name="Audoor S."/>
            <person name="Bilcke G."/>
        </authorList>
    </citation>
    <scope>NUCLEOTIDE SEQUENCE</scope>
</reference>
<comment type="caution">
    <text evidence="11">The sequence shown here is derived from an EMBL/GenBank/DDBJ whole genome shotgun (WGS) entry which is preliminary data.</text>
</comment>
<name>A0AAD2G4I7_9STRA</name>
<evidence type="ECO:0000256" key="3">
    <source>
        <dbReference type="ARBA" id="ARBA00022679"/>
    </source>
</evidence>
<dbReference type="Proteomes" id="UP001295423">
    <property type="component" value="Unassembled WGS sequence"/>
</dbReference>
<accession>A0AAD2G4I7</accession>
<keyword evidence="3" id="KW-0808">Transferase</keyword>
<evidence type="ECO:0000256" key="2">
    <source>
        <dbReference type="ARBA" id="ARBA00022527"/>
    </source>
</evidence>
<organism evidence="11 12">
    <name type="scientific">Cylindrotheca closterium</name>
    <dbReference type="NCBI Taxonomy" id="2856"/>
    <lineage>
        <taxon>Eukaryota</taxon>
        <taxon>Sar</taxon>
        <taxon>Stramenopiles</taxon>
        <taxon>Ochrophyta</taxon>
        <taxon>Bacillariophyta</taxon>
        <taxon>Bacillariophyceae</taxon>
        <taxon>Bacillariophycidae</taxon>
        <taxon>Bacillariales</taxon>
        <taxon>Bacillariaceae</taxon>
        <taxon>Cylindrotheca</taxon>
    </lineage>
</organism>
<dbReference type="InterPro" id="IPR000719">
    <property type="entry name" value="Prot_kinase_dom"/>
</dbReference>
<dbReference type="InterPro" id="IPR019734">
    <property type="entry name" value="TPR_rpt"/>
</dbReference>
<evidence type="ECO:0000256" key="9">
    <source>
        <dbReference type="PROSITE-ProRule" id="PRU10141"/>
    </source>
</evidence>
<dbReference type="GO" id="GO:0004674">
    <property type="term" value="F:protein serine/threonine kinase activity"/>
    <property type="evidence" value="ECO:0007669"/>
    <property type="project" value="UniProtKB-KW"/>
</dbReference>
<keyword evidence="5" id="KW-0418">Kinase</keyword>
<proteinExistence type="predicted"/>
<evidence type="ECO:0000256" key="1">
    <source>
        <dbReference type="ARBA" id="ARBA00012513"/>
    </source>
</evidence>
<evidence type="ECO:0000256" key="6">
    <source>
        <dbReference type="ARBA" id="ARBA00022840"/>
    </source>
</evidence>
<dbReference type="InterPro" id="IPR011009">
    <property type="entry name" value="Kinase-like_dom_sf"/>
</dbReference>
<dbReference type="PROSITE" id="PS50011">
    <property type="entry name" value="PROTEIN_KINASE_DOM"/>
    <property type="match status" value="1"/>
</dbReference>
<feature type="domain" description="Protein kinase" evidence="10">
    <location>
        <begin position="156"/>
        <end position="448"/>
    </location>
</feature>
<dbReference type="EC" id="2.7.11.1" evidence="1"/>
<dbReference type="Gene3D" id="3.30.200.20">
    <property type="entry name" value="Phosphorylase Kinase, domain 1"/>
    <property type="match status" value="1"/>
</dbReference>
<dbReference type="PROSITE" id="PS00108">
    <property type="entry name" value="PROTEIN_KINASE_ST"/>
    <property type="match status" value="1"/>
</dbReference>
<dbReference type="InterPro" id="IPR050236">
    <property type="entry name" value="Ser_Thr_kinase_AGC"/>
</dbReference>
<evidence type="ECO:0000256" key="8">
    <source>
        <dbReference type="ARBA" id="ARBA00048679"/>
    </source>
</evidence>
<dbReference type="InterPro" id="IPR011990">
    <property type="entry name" value="TPR-like_helical_dom_sf"/>
</dbReference>
<sequence>MNQDSADDLRQKGNHEFQQGNLDNAVFFYTSAIEKSTQTNDNQALILNCCNRSACFFQLEEYEKAKEDATLAWKLSKESNVKASYRLAKTLLALKEFDGTEKVLKSALTIEGLQTQEEQALRDLLKQVEKERAQPDNTAEEKSIKSVNRPVSIREFEKKETLGVGNFSEILVARHKITGETFALKVLEKKKAADLAKRQHPNVYNEISMEARVLMERLPPHPSVVTMYHSFQDYNNVYYLMDLQNTNKDLWSRLRHNGCMVGCHSSQAKRWMLQLVDACEHIHKHGIVHRDLKPENVLLDGKNHVVVIDFGTSKDLIQTDLNGPEFVGTPDFMSPEAVTGFSGMPKEGKADGATHCADLWALGAILYILQTGSTPFWSPSPYLAFLKIKRGLLARSRFGIPDDPTWDLIQKLMNVDPAKRLGADSFNVENGKLVENKGYGVLRQHEYFKGVDENDKTHVIPSLQDLCILACTDLAKKDAVDLDLCEKHPPGDGSAHDLTRLPAFHKGKVLHILDKSRVFSQGDETRVFRRFFEKDIDFVKSKVRPESRDFVGLTQMIDDEYKPQSARGSADPYAKKDDPLPTPLAFLSSPLLLSASTDWSEDEEKKLIKGWKTSISHINKTRPKAVIVCGQLDSSPKIWKFLTRIRDSIPVIWNDGSSFYTFWLNGFQGIVLHSSGLQDRDGAQMLWLQEQMEQSRMAKHRVFCFCDCDPKDLPELVLKRLARGRVAALFGLSNFENYEDIIEYVANEKMEDDVSVKSTDSEEDKDDCATMKVFGSIINGIRMITVEETMDSWNTTFELLITA</sequence>
<dbReference type="PANTHER" id="PTHR24356">
    <property type="entry name" value="SERINE/THREONINE-PROTEIN KINASE"/>
    <property type="match status" value="1"/>
</dbReference>
<comment type="catalytic activity">
    <reaction evidence="7">
        <text>L-threonyl-[protein] + ATP = O-phospho-L-threonyl-[protein] + ADP + H(+)</text>
        <dbReference type="Rhea" id="RHEA:46608"/>
        <dbReference type="Rhea" id="RHEA-COMP:11060"/>
        <dbReference type="Rhea" id="RHEA-COMP:11605"/>
        <dbReference type="ChEBI" id="CHEBI:15378"/>
        <dbReference type="ChEBI" id="CHEBI:30013"/>
        <dbReference type="ChEBI" id="CHEBI:30616"/>
        <dbReference type="ChEBI" id="CHEBI:61977"/>
        <dbReference type="ChEBI" id="CHEBI:456216"/>
        <dbReference type="EC" id="2.7.11.1"/>
    </reaction>
</comment>
<gene>
    <name evidence="11" type="ORF">CYCCA115_LOCUS19782</name>
</gene>
<dbReference type="GO" id="GO:0005524">
    <property type="term" value="F:ATP binding"/>
    <property type="evidence" value="ECO:0007669"/>
    <property type="project" value="UniProtKB-UniRule"/>
</dbReference>
<keyword evidence="2" id="KW-0723">Serine/threonine-protein kinase</keyword>
<dbReference type="SMART" id="SM00028">
    <property type="entry name" value="TPR"/>
    <property type="match status" value="3"/>
</dbReference>
<dbReference type="EMBL" id="CAKOGP040002114">
    <property type="protein sequence ID" value="CAJ1962639.1"/>
    <property type="molecule type" value="Genomic_DNA"/>
</dbReference>
<keyword evidence="4 9" id="KW-0547">Nucleotide-binding</keyword>
<dbReference type="Pfam" id="PF00069">
    <property type="entry name" value="Pkinase"/>
    <property type="match status" value="1"/>
</dbReference>
<dbReference type="Gene3D" id="1.10.510.10">
    <property type="entry name" value="Transferase(Phosphotransferase) domain 1"/>
    <property type="match status" value="1"/>
</dbReference>
<evidence type="ECO:0000313" key="12">
    <source>
        <dbReference type="Proteomes" id="UP001295423"/>
    </source>
</evidence>
<keyword evidence="6 9" id="KW-0067">ATP-binding</keyword>
<dbReference type="SUPFAM" id="SSF56112">
    <property type="entry name" value="Protein kinase-like (PK-like)"/>
    <property type="match status" value="1"/>
</dbReference>
<dbReference type="AlphaFoldDB" id="A0AAD2G4I7"/>
<protein>
    <recommendedName>
        <fullName evidence="1">non-specific serine/threonine protein kinase</fullName>
        <ecNumber evidence="1">2.7.11.1</ecNumber>
    </recommendedName>
</protein>
<evidence type="ECO:0000256" key="4">
    <source>
        <dbReference type="ARBA" id="ARBA00022741"/>
    </source>
</evidence>
<dbReference type="PROSITE" id="PS00107">
    <property type="entry name" value="PROTEIN_KINASE_ATP"/>
    <property type="match status" value="1"/>
</dbReference>
<keyword evidence="12" id="KW-1185">Reference proteome</keyword>
<dbReference type="PANTHER" id="PTHR24356:SF163">
    <property type="entry name" value="3-PHOSPHOINOSITIDE-DEPENDENT PROTEIN KINASE 1-RELATED"/>
    <property type="match status" value="1"/>
</dbReference>
<evidence type="ECO:0000256" key="7">
    <source>
        <dbReference type="ARBA" id="ARBA00047899"/>
    </source>
</evidence>
<evidence type="ECO:0000256" key="5">
    <source>
        <dbReference type="ARBA" id="ARBA00022777"/>
    </source>
</evidence>
<dbReference type="GO" id="GO:0035556">
    <property type="term" value="P:intracellular signal transduction"/>
    <property type="evidence" value="ECO:0007669"/>
    <property type="project" value="TreeGrafter"/>
</dbReference>
<dbReference type="InterPro" id="IPR017441">
    <property type="entry name" value="Protein_kinase_ATP_BS"/>
</dbReference>
<dbReference type="InterPro" id="IPR008271">
    <property type="entry name" value="Ser/Thr_kinase_AS"/>
</dbReference>
<evidence type="ECO:0000313" key="11">
    <source>
        <dbReference type="EMBL" id="CAJ1962639.1"/>
    </source>
</evidence>
<evidence type="ECO:0000259" key="10">
    <source>
        <dbReference type="PROSITE" id="PS50011"/>
    </source>
</evidence>
<dbReference type="SUPFAM" id="SSF48452">
    <property type="entry name" value="TPR-like"/>
    <property type="match status" value="1"/>
</dbReference>
<dbReference type="Gene3D" id="1.25.40.10">
    <property type="entry name" value="Tetratricopeptide repeat domain"/>
    <property type="match status" value="1"/>
</dbReference>